<name>A0A9Q0UU43_SALVM</name>
<dbReference type="Proteomes" id="UP001151529">
    <property type="component" value="Chromosome 5"/>
</dbReference>
<sequence length="114" mass="12634">MSVEERERAIVVCGERGGAVVVTMERERRGVCRDYRGEKGSCGGYGERGAVVVTVERGDGGSSCIDRRELEVQVKTAKLPLTLLLIRNVTMEASRNYKWLDGGSFANNKMNDMF</sequence>
<keyword evidence="2" id="KW-1185">Reference proteome</keyword>
<dbReference type="EMBL" id="JAPFFL010000003">
    <property type="protein sequence ID" value="KAJ6736143.1"/>
    <property type="molecule type" value="Genomic_DNA"/>
</dbReference>
<comment type="caution">
    <text evidence="1">The sequence shown here is derived from an EMBL/GenBank/DDBJ whole genome shotgun (WGS) entry which is preliminary data.</text>
</comment>
<evidence type="ECO:0000313" key="1">
    <source>
        <dbReference type="EMBL" id="KAJ6736143.1"/>
    </source>
</evidence>
<reference evidence="1" key="1">
    <citation type="submission" date="2022-11" db="EMBL/GenBank/DDBJ databases">
        <authorList>
            <person name="Hyden B.L."/>
            <person name="Feng K."/>
            <person name="Yates T."/>
            <person name="Jawdy S."/>
            <person name="Smart L.B."/>
            <person name="Muchero W."/>
        </authorList>
    </citation>
    <scope>NUCLEOTIDE SEQUENCE</scope>
    <source>
        <tissue evidence="1">Shoot tip</tissue>
    </source>
</reference>
<evidence type="ECO:0000313" key="2">
    <source>
        <dbReference type="Proteomes" id="UP001151529"/>
    </source>
</evidence>
<proteinExistence type="predicted"/>
<organism evidence="1 2">
    <name type="scientific">Salix viminalis</name>
    <name type="common">Common osier</name>
    <name type="synonym">Basket willow</name>
    <dbReference type="NCBI Taxonomy" id="40686"/>
    <lineage>
        <taxon>Eukaryota</taxon>
        <taxon>Viridiplantae</taxon>
        <taxon>Streptophyta</taxon>
        <taxon>Embryophyta</taxon>
        <taxon>Tracheophyta</taxon>
        <taxon>Spermatophyta</taxon>
        <taxon>Magnoliopsida</taxon>
        <taxon>eudicotyledons</taxon>
        <taxon>Gunneridae</taxon>
        <taxon>Pentapetalae</taxon>
        <taxon>rosids</taxon>
        <taxon>fabids</taxon>
        <taxon>Malpighiales</taxon>
        <taxon>Salicaceae</taxon>
        <taxon>Saliceae</taxon>
        <taxon>Salix</taxon>
    </lineage>
</organism>
<accession>A0A9Q0UU43</accession>
<dbReference type="AlphaFoldDB" id="A0A9Q0UU43"/>
<protein>
    <submittedName>
        <fullName evidence="1">Uncharacterized protein</fullName>
    </submittedName>
</protein>
<gene>
    <name evidence="1" type="ORF">OIU85_018356</name>
</gene>
<reference evidence="1" key="2">
    <citation type="journal article" date="2023" name="Int. J. Mol. Sci.">
        <title>De Novo Assembly and Annotation of 11 Diverse Shrub Willow (Salix) Genomes Reveals Novel Gene Organization in Sex-Linked Regions.</title>
        <authorList>
            <person name="Hyden B."/>
            <person name="Feng K."/>
            <person name="Yates T.B."/>
            <person name="Jawdy S."/>
            <person name="Cereghino C."/>
            <person name="Smart L.B."/>
            <person name="Muchero W."/>
        </authorList>
    </citation>
    <scope>NUCLEOTIDE SEQUENCE [LARGE SCALE GENOMIC DNA]</scope>
    <source>
        <tissue evidence="1">Shoot tip</tissue>
    </source>
</reference>